<protein>
    <submittedName>
        <fullName evidence="3">Heavy-metal-associated domain-containing protein</fullName>
    </submittedName>
</protein>
<dbReference type="EMBL" id="JABAHY010000005">
    <property type="protein sequence ID" value="NLS09842.1"/>
    <property type="molecule type" value="Genomic_DNA"/>
</dbReference>
<sequence length="323" mass="34322">MKAPARLGLYGLILVAVFAVAGFTANTVVPEATVQAWVEETPEDHHGTDEHDEGDQMNGGHEGHEADAASLGLGLAQDGYQLTSVSAPTGTGDEGELTFAVRGPDGHPVTDFELDHEEEMHLIAVRADGQHFAHVHPERDEDGTWSIPWRWEEAGTYRIFADFVPAETGEGLTLSTTVQIDGDYESVPAEPAAQTTVNGFDVAVEGDLVAGSASELTMTVTREGEPVTALEPYLGAFGHLVALRDGDLAYLHVHPHGDAPEAGETSGPEIVFEATAPTEGRYLLYLDFQVNGQVHTAPLVIDTISSGDGQGQEGNGEGEDHDH</sequence>
<evidence type="ECO:0000256" key="1">
    <source>
        <dbReference type="SAM" id="MobiDB-lite"/>
    </source>
</evidence>
<keyword evidence="4" id="KW-1185">Reference proteome</keyword>
<feature type="chain" id="PRO_5038606874" evidence="2">
    <location>
        <begin position="22"/>
        <end position="323"/>
    </location>
</feature>
<feature type="region of interest" description="Disordered" evidence="1">
    <location>
        <begin position="303"/>
        <end position="323"/>
    </location>
</feature>
<organism evidence="3 4">
    <name type="scientific">Nesterenkonia sedimenti</name>
    <dbReference type="NCBI Taxonomy" id="1463632"/>
    <lineage>
        <taxon>Bacteria</taxon>
        <taxon>Bacillati</taxon>
        <taxon>Actinomycetota</taxon>
        <taxon>Actinomycetes</taxon>
        <taxon>Micrococcales</taxon>
        <taxon>Micrococcaceae</taxon>
        <taxon>Nesterenkonia</taxon>
    </lineage>
</organism>
<reference evidence="3 4" key="1">
    <citation type="submission" date="2020-04" db="EMBL/GenBank/DDBJ databases">
        <title>Nesterenkonia sp. nov., isolated from marine sediment.</title>
        <authorList>
            <person name="Zhang G."/>
        </authorList>
    </citation>
    <scope>NUCLEOTIDE SEQUENCE [LARGE SCALE GENOMIC DNA]</scope>
    <source>
        <strain evidence="3 4">MY13</strain>
    </source>
</reference>
<proteinExistence type="predicted"/>
<feature type="signal peptide" evidence="2">
    <location>
        <begin position="1"/>
        <end position="21"/>
    </location>
</feature>
<dbReference type="Proteomes" id="UP000523139">
    <property type="component" value="Unassembled WGS sequence"/>
</dbReference>
<evidence type="ECO:0000313" key="3">
    <source>
        <dbReference type="EMBL" id="NLS09842.1"/>
    </source>
</evidence>
<gene>
    <name evidence="3" type="ORF">HGQ17_07445</name>
</gene>
<dbReference type="AlphaFoldDB" id="A0A7X8TK55"/>
<accession>A0A7X8TK55</accession>
<feature type="region of interest" description="Disordered" evidence="1">
    <location>
        <begin position="42"/>
        <end position="66"/>
    </location>
</feature>
<evidence type="ECO:0000313" key="4">
    <source>
        <dbReference type="Proteomes" id="UP000523139"/>
    </source>
</evidence>
<evidence type="ECO:0000256" key="2">
    <source>
        <dbReference type="SAM" id="SignalP"/>
    </source>
</evidence>
<keyword evidence="2" id="KW-0732">Signal</keyword>
<comment type="caution">
    <text evidence="3">The sequence shown here is derived from an EMBL/GenBank/DDBJ whole genome shotgun (WGS) entry which is preliminary data.</text>
</comment>
<name>A0A7X8TK55_9MICC</name>
<dbReference type="RefSeq" id="WP_168887317.1">
    <property type="nucleotide sequence ID" value="NZ_JABAHY010000005.1"/>
</dbReference>